<sequence length="75" mass="8046">MPSASERAKAKLDAVLNDPGRHDCSHRSNRIATTRYAAGCGVVNAVPRRPSQSSIESASGGVRNRLKRILSLPAY</sequence>
<dbReference type="AlphaFoldDB" id="A0A024S3D2"/>
<name>A0A024S3D2_HYPJR</name>
<dbReference type="Proteomes" id="UP000024376">
    <property type="component" value="Unassembled WGS sequence"/>
</dbReference>
<reference evidence="2" key="1">
    <citation type="journal article" date="2013" name="Ind. Biotechnol.">
        <title>Comparative genomics analysis of Trichoderma reesei strains.</title>
        <authorList>
            <person name="Koike H."/>
            <person name="Aerts A."/>
            <person name="LaButti K."/>
            <person name="Grigoriev I.V."/>
            <person name="Baker S.E."/>
        </authorList>
    </citation>
    <scope>NUCLEOTIDE SEQUENCE [LARGE SCALE GENOMIC DNA]</scope>
    <source>
        <strain evidence="2">ATCC 56765 / BCRC 32924 / NRRL 11460 / Rut C-30</strain>
    </source>
</reference>
<evidence type="ECO:0000313" key="1">
    <source>
        <dbReference type="EMBL" id="ETR99833.1"/>
    </source>
</evidence>
<dbReference type="KEGG" id="trr:M419DRAFT_85247"/>
<proteinExistence type="predicted"/>
<evidence type="ECO:0000313" key="2">
    <source>
        <dbReference type="Proteomes" id="UP000024376"/>
    </source>
</evidence>
<gene>
    <name evidence="1" type="ORF">M419DRAFT_85247</name>
</gene>
<dbReference type="OrthoDB" id="4624666at2759"/>
<organism evidence="1 2">
    <name type="scientific">Hypocrea jecorina (strain ATCC 56765 / BCRC 32924 / NRRL 11460 / Rut C-30)</name>
    <name type="common">Trichoderma reesei</name>
    <dbReference type="NCBI Taxonomy" id="1344414"/>
    <lineage>
        <taxon>Eukaryota</taxon>
        <taxon>Fungi</taxon>
        <taxon>Dikarya</taxon>
        <taxon>Ascomycota</taxon>
        <taxon>Pezizomycotina</taxon>
        <taxon>Sordariomycetes</taxon>
        <taxon>Hypocreomycetidae</taxon>
        <taxon>Hypocreales</taxon>
        <taxon>Hypocreaceae</taxon>
        <taxon>Trichoderma</taxon>
    </lineage>
</organism>
<dbReference type="EMBL" id="KI911155">
    <property type="protein sequence ID" value="ETR99833.1"/>
    <property type="molecule type" value="Genomic_DNA"/>
</dbReference>
<dbReference type="HOGENOM" id="CLU_2672881_0_0_1"/>
<accession>A0A024S3D2</accession>
<protein>
    <submittedName>
        <fullName evidence="1">Uncharacterized protein</fullName>
    </submittedName>
</protein>